<feature type="compositionally biased region" description="Basic and acidic residues" evidence="1">
    <location>
        <begin position="354"/>
        <end position="363"/>
    </location>
</feature>
<evidence type="ECO:0000256" key="1">
    <source>
        <dbReference type="SAM" id="MobiDB-lite"/>
    </source>
</evidence>
<sequence length="438" mass="48871">MADDGSYLSASTPLLSPSKLCSKTYKKASNLFLTRRLQEALVALEPVITVTRGNDDQEVIGDESLPPIATVSTTWRIKVWNLYITLLSSIIDLGPEDGKATIGQKEWKAISTQVRDGGIWEMVVQIGYQGREGLVDAEVVYNLGTLLLNHSPSQAVNQQRLETYLSSYGQPHLDIEEHLQNSPTSSQRPRARPHNGTDTPKELNARVRLIELFTLHVLPRNEEWDYAREFINLSEFLDEERKEIFLQTLDGLQEEKEQGKLRAAALQREKDAELDKQVREAERQRAEEAAAAERAAQQKSPKRGGSEVDYGVEKTNANGGSVRGKKSLEKSAGSKAGNSSSRPAFSPPGSKNLKKPEKPETRARQSQALATVLRNLVRYLGKSISNNPLWFIRSLLFILGIIFALNRPNIRERIRRITGSGWDKVKGTVGMGVKVSYI</sequence>
<name>A0A0F8UWS8_9EURO</name>
<keyword evidence="2" id="KW-0472">Membrane</keyword>
<dbReference type="AlphaFoldDB" id="A0A0F8UWS8"/>
<comment type="caution">
    <text evidence="3">The sequence shown here is derived from an EMBL/GenBank/DDBJ whole genome shotgun (WGS) entry which is preliminary data.</text>
</comment>
<evidence type="ECO:0000313" key="3">
    <source>
        <dbReference type="EMBL" id="KKK23944.1"/>
    </source>
</evidence>
<evidence type="ECO:0000313" key="4">
    <source>
        <dbReference type="Proteomes" id="UP000034947"/>
    </source>
</evidence>
<organism evidence="3 4">
    <name type="scientific">Aspergillus ochraceoroseus</name>
    <dbReference type="NCBI Taxonomy" id="138278"/>
    <lineage>
        <taxon>Eukaryota</taxon>
        <taxon>Fungi</taxon>
        <taxon>Dikarya</taxon>
        <taxon>Ascomycota</taxon>
        <taxon>Pezizomycotina</taxon>
        <taxon>Eurotiomycetes</taxon>
        <taxon>Eurotiomycetidae</taxon>
        <taxon>Eurotiales</taxon>
        <taxon>Aspergillaceae</taxon>
        <taxon>Aspergillus</taxon>
        <taxon>Aspergillus subgen. Nidulantes</taxon>
    </lineage>
</organism>
<gene>
    <name evidence="3" type="ORF">AOCH_006043</name>
</gene>
<evidence type="ECO:0008006" key="5">
    <source>
        <dbReference type="Google" id="ProtNLM"/>
    </source>
</evidence>
<feature type="region of interest" description="Disordered" evidence="1">
    <location>
        <begin position="180"/>
        <end position="202"/>
    </location>
</feature>
<keyword evidence="2" id="KW-1133">Transmembrane helix</keyword>
<keyword evidence="4" id="KW-1185">Reference proteome</keyword>
<protein>
    <recommendedName>
        <fullName evidence="5">Peroxin 26</fullName>
    </recommendedName>
</protein>
<proteinExistence type="predicted"/>
<reference evidence="3 4" key="1">
    <citation type="submission" date="2015-02" db="EMBL/GenBank/DDBJ databases">
        <title>Draft Genome Sequences of Two Closely-Related Aflatoxigenic Aspergillus Species Obtained from the Cote d'Ivoire.</title>
        <authorList>
            <person name="Moore G.G."/>
            <person name="Beltz S.B."/>
            <person name="Mack B.M."/>
        </authorList>
    </citation>
    <scope>NUCLEOTIDE SEQUENCE [LARGE SCALE GENOMIC DNA]</scope>
    <source>
        <strain evidence="3 4">SRRC1432</strain>
    </source>
</reference>
<feature type="compositionally biased region" description="Low complexity" evidence="1">
    <location>
        <begin position="330"/>
        <end position="341"/>
    </location>
</feature>
<feature type="compositionally biased region" description="Basic and acidic residues" evidence="1">
    <location>
        <begin position="267"/>
        <end position="288"/>
    </location>
</feature>
<feature type="transmembrane region" description="Helical" evidence="2">
    <location>
        <begin position="388"/>
        <end position="406"/>
    </location>
</feature>
<keyword evidence="2" id="KW-0812">Transmembrane</keyword>
<dbReference type="EMBL" id="JYKN01000563">
    <property type="protein sequence ID" value="KKK23944.1"/>
    <property type="molecule type" value="Genomic_DNA"/>
</dbReference>
<dbReference type="Proteomes" id="UP000034947">
    <property type="component" value="Unassembled WGS sequence"/>
</dbReference>
<dbReference type="OrthoDB" id="3981028at2759"/>
<accession>A0A0F8UWS8</accession>
<feature type="region of interest" description="Disordered" evidence="1">
    <location>
        <begin position="260"/>
        <end position="365"/>
    </location>
</feature>
<dbReference type="VEuPathDB" id="FungiDB:P175DRAFT_0512387"/>
<evidence type="ECO:0000256" key="2">
    <source>
        <dbReference type="SAM" id="Phobius"/>
    </source>
</evidence>